<dbReference type="AlphaFoldDB" id="A0A9X3LJS2"/>
<dbReference type="InterPro" id="IPR036513">
    <property type="entry name" value="STAS_dom_sf"/>
</dbReference>
<dbReference type="Pfam" id="PF01740">
    <property type="entry name" value="STAS"/>
    <property type="match status" value="1"/>
</dbReference>
<keyword evidence="4" id="KW-1185">Reference proteome</keyword>
<dbReference type="EMBL" id="JAMKBJ010000015">
    <property type="protein sequence ID" value="MCZ8538311.1"/>
    <property type="molecule type" value="Genomic_DNA"/>
</dbReference>
<dbReference type="CDD" id="cd07041">
    <property type="entry name" value="STAS_RsbR_RsbS_like"/>
    <property type="match status" value="1"/>
</dbReference>
<dbReference type="RefSeq" id="WP_269927385.1">
    <property type="nucleotide sequence ID" value="NZ_JAMKBJ010000015.1"/>
</dbReference>
<dbReference type="Proteomes" id="UP001152173">
    <property type="component" value="Unassembled WGS sequence"/>
</dbReference>
<keyword evidence="1" id="KW-0597">Phosphoprotein</keyword>
<feature type="domain" description="STAS" evidence="2">
    <location>
        <begin position="158"/>
        <end position="270"/>
    </location>
</feature>
<organism evidence="3 4">
    <name type="scientific">Paenisporosarcina quisquiliarum</name>
    <dbReference type="NCBI Taxonomy" id="365346"/>
    <lineage>
        <taxon>Bacteria</taxon>
        <taxon>Bacillati</taxon>
        <taxon>Bacillota</taxon>
        <taxon>Bacilli</taxon>
        <taxon>Bacillales</taxon>
        <taxon>Caryophanaceae</taxon>
        <taxon>Paenisporosarcina</taxon>
    </lineage>
</organism>
<dbReference type="PANTHER" id="PTHR33745:SF3">
    <property type="entry name" value="RSBT CO-ANTAGONIST PROTEIN RSBRC"/>
    <property type="match status" value="1"/>
</dbReference>
<dbReference type="PANTHER" id="PTHR33745">
    <property type="entry name" value="RSBT ANTAGONIST PROTEIN RSBS-RELATED"/>
    <property type="match status" value="1"/>
</dbReference>
<accession>A0A9X3LJS2</accession>
<evidence type="ECO:0000313" key="4">
    <source>
        <dbReference type="Proteomes" id="UP001152173"/>
    </source>
</evidence>
<proteinExistence type="predicted"/>
<evidence type="ECO:0000256" key="1">
    <source>
        <dbReference type="ARBA" id="ARBA00022553"/>
    </source>
</evidence>
<protein>
    <submittedName>
        <fullName evidence="3">STAS domain-containing protein</fullName>
    </submittedName>
</protein>
<comment type="caution">
    <text evidence="3">The sequence shown here is derived from an EMBL/GenBank/DDBJ whole genome shotgun (WGS) entry which is preliminary data.</text>
</comment>
<evidence type="ECO:0000259" key="2">
    <source>
        <dbReference type="PROSITE" id="PS50801"/>
    </source>
</evidence>
<name>A0A9X3LJS2_9BACL</name>
<sequence length="277" mass="31708">MVTTILDTELKAYFQENKQQFECNLIEEAVNVKDKINDILRVGDIDLINNAHRLVFYVLEGRETELQAFARQEGIAWATHSLAVSFKLEWVQAIRRTIWKFVREFNEGTPDILKGHFFNLEKRINTLIDQFLNSFFIDYSSYKDQLLTAQKELVQNLSVPVIPITSTISILPLIGAVDSFRNSILEEKVLTEVGRLRIQTLIMDLSGIADMESEVIDHLMKTIDGSSMMGCRTVITGLRADVVRKMLTLGIKFDKDTKTYGTLQQALNIYLINPDKQ</sequence>
<dbReference type="InterPro" id="IPR002645">
    <property type="entry name" value="STAS_dom"/>
</dbReference>
<dbReference type="PROSITE" id="PS50801">
    <property type="entry name" value="STAS"/>
    <property type="match status" value="1"/>
</dbReference>
<gene>
    <name evidence="3" type="ORF">M9R32_14030</name>
</gene>
<dbReference type="Gene3D" id="3.30.750.24">
    <property type="entry name" value="STAS domain"/>
    <property type="match status" value="1"/>
</dbReference>
<evidence type="ECO:0000313" key="3">
    <source>
        <dbReference type="EMBL" id="MCZ8538311.1"/>
    </source>
</evidence>
<dbReference type="SUPFAM" id="SSF52091">
    <property type="entry name" value="SpoIIaa-like"/>
    <property type="match status" value="1"/>
</dbReference>
<dbReference type="InterPro" id="IPR051932">
    <property type="entry name" value="Bact_StressResp_Reg"/>
</dbReference>
<reference evidence="3" key="1">
    <citation type="submission" date="2022-05" db="EMBL/GenBank/DDBJ databases">
        <authorList>
            <person name="Colautti A."/>
            <person name="Iacumin L."/>
        </authorList>
    </citation>
    <scope>NUCLEOTIDE SEQUENCE</scope>
    <source>
        <strain evidence="3">SK 55</strain>
    </source>
</reference>